<protein>
    <recommendedName>
        <fullName evidence="6">GRF-type domain-containing protein</fullName>
    </recommendedName>
</protein>
<evidence type="ECO:0000256" key="1">
    <source>
        <dbReference type="ARBA" id="ARBA00022723"/>
    </source>
</evidence>
<keyword evidence="3" id="KW-0862">Zinc</keyword>
<comment type="caution">
    <text evidence="7">The sequence shown here is derived from an EMBL/GenBank/DDBJ whole genome shotgun (WGS) entry which is preliminary data.</text>
</comment>
<evidence type="ECO:0000313" key="8">
    <source>
        <dbReference type="Proteomes" id="UP001231189"/>
    </source>
</evidence>
<evidence type="ECO:0000259" key="6">
    <source>
        <dbReference type="PROSITE" id="PS51999"/>
    </source>
</evidence>
<gene>
    <name evidence="7" type="ORF">QYE76_032782</name>
</gene>
<dbReference type="Proteomes" id="UP001231189">
    <property type="component" value="Unassembled WGS sequence"/>
</dbReference>
<organism evidence="7 8">
    <name type="scientific">Lolium multiflorum</name>
    <name type="common">Italian ryegrass</name>
    <name type="synonym">Lolium perenne subsp. multiflorum</name>
    <dbReference type="NCBI Taxonomy" id="4521"/>
    <lineage>
        <taxon>Eukaryota</taxon>
        <taxon>Viridiplantae</taxon>
        <taxon>Streptophyta</taxon>
        <taxon>Embryophyta</taxon>
        <taxon>Tracheophyta</taxon>
        <taxon>Spermatophyta</taxon>
        <taxon>Magnoliopsida</taxon>
        <taxon>Liliopsida</taxon>
        <taxon>Poales</taxon>
        <taxon>Poaceae</taxon>
        <taxon>BOP clade</taxon>
        <taxon>Pooideae</taxon>
        <taxon>Poodae</taxon>
        <taxon>Poeae</taxon>
        <taxon>Poeae Chloroplast Group 2 (Poeae type)</taxon>
        <taxon>Loliodinae</taxon>
        <taxon>Loliinae</taxon>
        <taxon>Lolium</taxon>
    </lineage>
</organism>
<keyword evidence="2 4" id="KW-0863">Zinc-finger</keyword>
<feature type="compositionally biased region" description="Basic residues" evidence="5">
    <location>
        <begin position="173"/>
        <end position="182"/>
    </location>
</feature>
<sequence length="182" mass="22196">MVSSDPKENPRKWKHTVDLWPSNFPEGTEQARCWCGDLCVSKRCDDWDAKHGRRFWMCPNYAHDKAKPRNPYDYPPSPPPLCQFVKWIDLEQSTSHKEEVAYEEGRKWNYMFNLIREEEREKKMKIRLEKQRLEKEKKEQEEKDLREAEREKKRERARRAREDAEAQEDATKRKGKYPHWTQ</sequence>
<keyword evidence="8" id="KW-1185">Reference proteome</keyword>
<dbReference type="GO" id="GO:0008270">
    <property type="term" value="F:zinc ion binding"/>
    <property type="evidence" value="ECO:0007669"/>
    <property type="project" value="UniProtKB-KW"/>
</dbReference>
<accession>A0AAD8VJP1</accession>
<evidence type="ECO:0000256" key="2">
    <source>
        <dbReference type="ARBA" id="ARBA00022771"/>
    </source>
</evidence>
<name>A0AAD8VJP1_LOLMU</name>
<reference evidence="7" key="1">
    <citation type="submission" date="2023-07" db="EMBL/GenBank/DDBJ databases">
        <title>A chromosome-level genome assembly of Lolium multiflorum.</title>
        <authorList>
            <person name="Chen Y."/>
            <person name="Copetti D."/>
            <person name="Kolliker R."/>
            <person name="Studer B."/>
        </authorList>
    </citation>
    <scope>NUCLEOTIDE SEQUENCE</scope>
    <source>
        <strain evidence="7">02402/16</strain>
        <tissue evidence="7">Leaf</tissue>
    </source>
</reference>
<feature type="compositionally biased region" description="Basic and acidic residues" evidence="5">
    <location>
        <begin position="128"/>
        <end position="172"/>
    </location>
</feature>
<proteinExistence type="predicted"/>
<feature type="region of interest" description="Disordered" evidence="5">
    <location>
        <begin position="128"/>
        <end position="182"/>
    </location>
</feature>
<dbReference type="PROSITE" id="PS51999">
    <property type="entry name" value="ZF_GRF"/>
    <property type="match status" value="1"/>
</dbReference>
<dbReference type="AlphaFoldDB" id="A0AAD8VJP1"/>
<evidence type="ECO:0000256" key="3">
    <source>
        <dbReference type="ARBA" id="ARBA00022833"/>
    </source>
</evidence>
<evidence type="ECO:0000256" key="5">
    <source>
        <dbReference type="SAM" id="MobiDB-lite"/>
    </source>
</evidence>
<evidence type="ECO:0000256" key="4">
    <source>
        <dbReference type="PROSITE-ProRule" id="PRU01343"/>
    </source>
</evidence>
<dbReference type="PANTHER" id="PTHR48143">
    <property type="entry name" value="ZINC FINGER GRF-TYPE DOMAIN-CONTAINING PROTEIN"/>
    <property type="match status" value="1"/>
</dbReference>
<dbReference type="EMBL" id="JAUUTY010000007">
    <property type="protein sequence ID" value="KAK1609109.1"/>
    <property type="molecule type" value="Genomic_DNA"/>
</dbReference>
<feature type="domain" description="GRF-type" evidence="6">
    <location>
        <begin position="33"/>
        <end position="91"/>
    </location>
</feature>
<keyword evidence="1" id="KW-0479">Metal-binding</keyword>
<dbReference type="PANTHER" id="PTHR48143:SF1">
    <property type="entry name" value="ZINC FINGER GRF-TYPE DOMAIN-CONTAINING PROTEIN"/>
    <property type="match status" value="1"/>
</dbReference>
<evidence type="ECO:0000313" key="7">
    <source>
        <dbReference type="EMBL" id="KAK1609109.1"/>
    </source>
</evidence>
<dbReference type="InterPro" id="IPR010666">
    <property type="entry name" value="Znf_GRF"/>
</dbReference>